<feature type="transmembrane region" description="Helical" evidence="4">
    <location>
        <begin position="186"/>
        <end position="208"/>
    </location>
</feature>
<dbReference type="PANTHER" id="PTHR24421">
    <property type="entry name" value="NITRATE/NITRITE SENSOR PROTEIN NARX-RELATED"/>
    <property type="match status" value="1"/>
</dbReference>
<evidence type="ECO:0000256" key="1">
    <source>
        <dbReference type="ARBA" id="ARBA00022679"/>
    </source>
</evidence>
<dbReference type="Pfam" id="PF04024">
    <property type="entry name" value="PspC"/>
    <property type="match status" value="1"/>
</dbReference>
<sequence length="408" mass="43522">MMIDVMTRNNDYSHLRAPGVSERPALTRRSPRVIAGVARGLSVHLGGSVVAWRWAFVLATPFFGVGVMAYVVLAVSMPQDSGLCARRRRLIPALANTPEVKNTNRRPLFLTALILLASAVGIALVNGGYGGNLIPVLIILAGAGIAWSHPVGNDSAPIGWTITGALIAISGALTFTSTQYGFYQTMASLGVGLAVVAALAVVVLPVLLHNRTQLRDEYTQRIRESERADIAAHLHDSVLQTLALIRSRADSPEEVASLARAQERDLRRYLYSDRAVEGTSVADDIAHIAADTDEKFHTEIDVVVTGDAQPSSLTQALLGASREALTNAAKHAPGKISLFAQLSDEVCEVFVRDRGPGFDVDTIPSDRAGIRDSIRGRLAKVGGEVEIRSPLPSGGSEVRMRVVKGSAS</sequence>
<keyword evidence="4" id="KW-0812">Transmembrane</keyword>
<dbReference type="Gene3D" id="3.30.565.10">
    <property type="entry name" value="Histidine kinase-like ATPase, C-terminal domain"/>
    <property type="match status" value="1"/>
</dbReference>
<dbReference type="Proteomes" id="UP000502298">
    <property type="component" value="Chromosome"/>
</dbReference>
<keyword evidence="7" id="KW-1185">Reference proteome</keyword>
<name>A0A6H2EMB0_9ACTO</name>
<dbReference type="InterPro" id="IPR007168">
    <property type="entry name" value="Phageshock_PspC_N"/>
</dbReference>
<feature type="transmembrane region" description="Helical" evidence="4">
    <location>
        <begin position="51"/>
        <end position="73"/>
    </location>
</feature>
<keyword evidence="4" id="KW-1133">Transmembrane helix</keyword>
<dbReference type="InterPro" id="IPR036890">
    <property type="entry name" value="HATPase_C_sf"/>
</dbReference>
<evidence type="ECO:0000256" key="2">
    <source>
        <dbReference type="ARBA" id="ARBA00022777"/>
    </source>
</evidence>
<dbReference type="GO" id="GO:0016301">
    <property type="term" value="F:kinase activity"/>
    <property type="evidence" value="ECO:0007669"/>
    <property type="project" value="UniProtKB-KW"/>
</dbReference>
<accession>A0A6H2EMB0</accession>
<dbReference type="EMBL" id="CP050804">
    <property type="protein sequence ID" value="QJC22210.1"/>
    <property type="molecule type" value="Genomic_DNA"/>
</dbReference>
<evidence type="ECO:0000256" key="3">
    <source>
        <dbReference type="ARBA" id="ARBA00023012"/>
    </source>
</evidence>
<dbReference type="AlphaFoldDB" id="A0A6H2EMB0"/>
<proteinExistence type="predicted"/>
<protein>
    <submittedName>
        <fullName evidence="6">PspC domain-containing protein</fullName>
    </submittedName>
</protein>
<feature type="domain" description="Phage shock protein PspC N-terminal" evidence="5">
    <location>
        <begin position="26"/>
        <end position="79"/>
    </location>
</feature>
<keyword evidence="3" id="KW-0902">Two-component regulatory system</keyword>
<organism evidence="6 7">
    <name type="scientific">Arcanobacterium buesumense</name>
    <dbReference type="NCBI Taxonomy" id="2722751"/>
    <lineage>
        <taxon>Bacteria</taxon>
        <taxon>Bacillati</taxon>
        <taxon>Actinomycetota</taxon>
        <taxon>Actinomycetes</taxon>
        <taxon>Actinomycetales</taxon>
        <taxon>Actinomycetaceae</taxon>
        <taxon>Arcanobacterium</taxon>
    </lineage>
</organism>
<dbReference type="PANTHER" id="PTHR24421:SF61">
    <property type="entry name" value="OXYGEN SENSOR HISTIDINE KINASE NREB"/>
    <property type="match status" value="1"/>
</dbReference>
<evidence type="ECO:0000313" key="6">
    <source>
        <dbReference type="EMBL" id="QJC22210.1"/>
    </source>
</evidence>
<dbReference type="KEGG" id="arca:HC352_06605"/>
<gene>
    <name evidence="6" type="ORF">HC352_06605</name>
</gene>
<evidence type="ECO:0000256" key="4">
    <source>
        <dbReference type="SAM" id="Phobius"/>
    </source>
</evidence>
<evidence type="ECO:0000259" key="5">
    <source>
        <dbReference type="Pfam" id="PF04024"/>
    </source>
</evidence>
<reference evidence="6 7" key="1">
    <citation type="submission" date="2020-03" db="EMBL/GenBank/DDBJ databases">
        <title>Complete genome of Arcanobacterium buesumensis sp. nov. strain 2701.</title>
        <authorList>
            <person name="Borowiak M."/>
            <person name="Alssahen M."/>
            <person name="Laemmler C."/>
            <person name="Malorny B."/>
            <person name="Hassan A."/>
            <person name="Prenger-Berninghoff E."/>
            <person name="Ploetz M."/>
            <person name="Abdulmawjood A."/>
        </authorList>
    </citation>
    <scope>NUCLEOTIDE SEQUENCE [LARGE SCALE GENOMIC DNA]</scope>
    <source>
        <strain evidence="6 7">2701</strain>
    </source>
</reference>
<keyword evidence="2" id="KW-0418">Kinase</keyword>
<feature type="transmembrane region" description="Helical" evidence="4">
    <location>
        <begin position="133"/>
        <end position="151"/>
    </location>
</feature>
<feature type="transmembrane region" description="Helical" evidence="4">
    <location>
        <begin position="108"/>
        <end position="127"/>
    </location>
</feature>
<dbReference type="GO" id="GO:0000160">
    <property type="term" value="P:phosphorelay signal transduction system"/>
    <property type="evidence" value="ECO:0007669"/>
    <property type="project" value="UniProtKB-KW"/>
</dbReference>
<keyword evidence="4" id="KW-0472">Membrane</keyword>
<dbReference type="InterPro" id="IPR050482">
    <property type="entry name" value="Sensor_HK_TwoCompSys"/>
</dbReference>
<feature type="transmembrane region" description="Helical" evidence="4">
    <location>
        <begin position="158"/>
        <end position="180"/>
    </location>
</feature>
<evidence type="ECO:0000313" key="7">
    <source>
        <dbReference type="Proteomes" id="UP000502298"/>
    </source>
</evidence>
<dbReference type="SUPFAM" id="SSF55874">
    <property type="entry name" value="ATPase domain of HSP90 chaperone/DNA topoisomerase II/histidine kinase"/>
    <property type="match status" value="1"/>
</dbReference>
<keyword evidence="1" id="KW-0808">Transferase</keyword>